<evidence type="ECO:0000313" key="4">
    <source>
        <dbReference type="Proteomes" id="UP000001556"/>
    </source>
</evidence>
<feature type="domain" description="Orotate phosphoribosyltransferase-like" evidence="2">
    <location>
        <begin position="40"/>
        <end position="256"/>
    </location>
</feature>
<organism evidence="3 4">
    <name type="scientific">Desulforamulus reducens (strain ATCC BAA-1160 / DSM 100696 / MI-1)</name>
    <name type="common">Desulfotomaculum reducens</name>
    <dbReference type="NCBI Taxonomy" id="349161"/>
    <lineage>
        <taxon>Bacteria</taxon>
        <taxon>Bacillati</taxon>
        <taxon>Bacillota</taxon>
        <taxon>Clostridia</taxon>
        <taxon>Eubacteriales</taxon>
        <taxon>Peptococcaceae</taxon>
        <taxon>Desulforamulus</taxon>
    </lineage>
</organism>
<keyword evidence="4" id="KW-1185">Reference proteome</keyword>
<dbReference type="eggNOG" id="COG0503">
    <property type="taxonomic scope" value="Bacteria"/>
</dbReference>
<dbReference type="InterPro" id="IPR041688">
    <property type="entry name" value="PRTase_2"/>
</dbReference>
<dbReference type="Proteomes" id="UP000001556">
    <property type="component" value="Chromosome"/>
</dbReference>
<dbReference type="KEGG" id="drm:Dred_0341"/>
<protein>
    <recommendedName>
        <fullName evidence="5">Phosphoribosyltransferase</fullName>
    </recommendedName>
</protein>
<accession>A4J1D6</accession>
<dbReference type="CDD" id="cd06223">
    <property type="entry name" value="PRTases_typeI"/>
    <property type="match status" value="1"/>
</dbReference>
<name>A4J1D6_DESRM</name>
<dbReference type="STRING" id="349161.Dred_0341"/>
<dbReference type="PIRSF" id="PIRSF020967">
    <property type="entry name" value="UCP020967"/>
    <property type="match status" value="1"/>
</dbReference>
<dbReference type="InterPro" id="IPR022537">
    <property type="entry name" value="TRSP_dom"/>
</dbReference>
<evidence type="ECO:0000259" key="2">
    <source>
        <dbReference type="Pfam" id="PF15609"/>
    </source>
</evidence>
<dbReference type="Pfam" id="PF15609">
    <property type="entry name" value="PRTase_2"/>
    <property type="match status" value="1"/>
</dbReference>
<dbReference type="InterPro" id="IPR029057">
    <property type="entry name" value="PRTase-like"/>
</dbReference>
<dbReference type="AlphaFoldDB" id="A4J1D6"/>
<dbReference type="InterPro" id="IPR011214">
    <property type="entry name" value="UCP020967"/>
</dbReference>
<dbReference type="HOGENOM" id="CLU_048544_1_0_9"/>
<evidence type="ECO:0000259" key="1">
    <source>
        <dbReference type="Pfam" id="PF12500"/>
    </source>
</evidence>
<proteinExistence type="predicted"/>
<dbReference type="Pfam" id="PF12500">
    <property type="entry name" value="TRSP"/>
    <property type="match status" value="1"/>
</dbReference>
<reference evidence="3 4" key="1">
    <citation type="submission" date="2007-03" db="EMBL/GenBank/DDBJ databases">
        <title>Complete sequence of Desulfotomaculum reducens MI-1.</title>
        <authorList>
            <consortium name="US DOE Joint Genome Institute"/>
            <person name="Copeland A."/>
            <person name="Lucas S."/>
            <person name="Lapidus A."/>
            <person name="Barry K."/>
            <person name="Detter J.C."/>
            <person name="Glavina del Rio T."/>
            <person name="Hammon N."/>
            <person name="Israni S."/>
            <person name="Dalin E."/>
            <person name="Tice H."/>
            <person name="Pitluck S."/>
            <person name="Sims D."/>
            <person name="Brettin T."/>
            <person name="Bruce D."/>
            <person name="Han C."/>
            <person name="Tapia R."/>
            <person name="Schmutz J."/>
            <person name="Larimer F."/>
            <person name="Land M."/>
            <person name="Hauser L."/>
            <person name="Kyrpides N."/>
            <person name="Kim E."/>
            <person name="Tebo B.M."/>
            <person name="Richardson P."/>
        </authorList>
    </citation>
    <scope>NUCLEOTIDE SEQUENCE [LARGE SCALE GENOMIC DNA]</scope>
    <source>
        <strain evidence="3 4">MI-1</strain>
    </source>
</reference>
<evidence type="ECO:0000313" key="3">
    <source>
        <dbReference type="EMBL" id="ABO48889.1"/>
    </source>
</evidence>
<dbReference type="EMBL" id="CP000612">
    <property type="protein sequence ID" value="ABO48889.1"/>
    <property type="molecule type" value="Genomic_DNA"/>
</dbReference>
<sequence>MRGMTIQALSTKEKNYKILDNLMVGIRMEENPYSLTIDSIFSMAARNNPKRSFLFVSKLIGKHIPVLPNVPLITGFLLASRLAELWGLSVGKETIRHAVASLSAGVNNEFHPPSYSFPGKALFIGFAETATALGHAVFSSCTGNINFLHTTRENLEGNHDTIYFTEDHCHAPDQRCLICQGSIMKDNDLLVLVDDEITTGNTCLNIIETLQQKYPQKRYVILTILDWRSDEAMAKYRQVEGVLGVKIDVLSLLKGRFWYQGEAPVIPQSPIAPEEGMPCVRSLYKEMGFQVATVLPDGSKVSYLGYTGRFGVGVKETKQALLRAKEIGYELLQVRKGKKTLCLGTGEFMYIPCLIAKYMGEGIMVQSTTRSPVHPYLGTDYAVKYAINFEDPHNPDVKNYIYNIPPNYYDEVFVFWERKVVPEQVKPFVQALHKLGIENIVFVYFTDGAGGVSNRTNC</sequence>
<gene>
    <name evidence="3" type="ordered locus">Dred_0341</name>
</gene>
<dbReference type="SUPFAM" id="SSF53271">
    <property type="entry name" value="PRTase-like"/>
    <property type="match status" value="1"/>
</dbReference>
<dbReference type="InterPro" id="IPR000836">
    <property type="entry name" value="PRTase_dom"/>
</dbReference>
<evidence type="ECO:0008006" key="5">
    <source>
        <dbReference type="Google" id="ProtNLM"/>
    </source>
</evidence>
<feature type="domain" description="TRSP" evidence="1">
    <location>
        <begin position="306"/>
        <end position="432"/>
    </location>
</feature>